<dbReference type="EMBL" id="SKCS01000382">
    <property type="protein sequence ID" value="TNN09958.1"/>
    <property type="molecule type" value="Genomic_DNA"/>
</dbReference>
<evidence type="ECO:0000313" key="2">
    <source>
        <dbReference type="Proteomes" id="UP000311919"/>
    </source>
</evidence>
<organism evidence="1 2">
    <name type="scientific">Schistosoma japonicum</name>
    <name type="common">Blood fluke</name>
    <dbReference type="NCBI Taxonomy" id="6182"/>
    <lineage>
        <taxon>Eukaryota</taxon>
        <taxon>Metazoa</taxon>
        <taxon>Spiralia</taxon>
        <taxon>Lophotrochozoa</taxon>
        <taxon>Platyhelminthes</taxon>
        <taxon>Trematoda</taxon>
        <taxon>Digenea</taxon>
        <taxon>Strigeidida</taxon>
        <taxon>Schistosomatoidea</taxon>
        <taxon>Schistosomatidae</taxon>
        <taxon>Schistosoma</taxon>
    </lineage>
</organism>
<reference evidence="1 2" key="1">
    <citation type="submission" date="2019-03" db="EMBL/GenBank/DDBJ databases">
        <title>An improved genome assembly of the fluke Schistosoma japonicum.</title>
        <authorList>
            <person name="Hu W."/>
            <person name="Luo F."/>
            <person name="Yin M."/>
            <person name="Mo X."/>
            <person name="Sun C."/>
            <person name="Wu Q."/>
            <person name="Zhu B."/>
            <person name="Xiang M."/>
            <person name="Wang J."/>
            <person name="Wang Y."/>
            <person name="Zhang T."/>
            <person name="Xu B."/>
            <person name="Zheng H."/>
            <person name="Feng Z."/>
        </authorList>
    </citation>
    <scope>NUCLEOTIDE SEQUENCE [LARGE SCALE GENOMIC DNA]</scope>
    <source>
        <strain evidence="1">HuSjv2</strain>
        <tissue evidence="1">Worms</tissue>
    </source>
</reference>
<sequence length="178" mass="20097">MSCHNRPSNSQGKVKVIIKVFTGPRFFKSKIVVLRDGVANLILNPPPLSRLGTCSNPRGAQILTQIDKHSTIDAYLCCDCTKPLELMRLRKYVSRSARSITSLLTTDFDTDGSQFRRKLCSFEWRESHSKHAGRPVVGYAWIFSNHINSRTFTIPTELSPQSPIRTVISTSDQINAFR</sequence>
<name>A0A4Z2D0Q8_SCHJA</name>
<accession>A0A4Z2D0Q8</accession>
<keyword evidence="2" id="KW-1185">Reference proteome</keyword>
<gene>
    <name evidence="1" type="ORF">EWB00_005843</name>
</gene>
<proteinExistence type="predicted"/>
<protein>
    <submittedName>
        <fullName evidence="1">Uncharacterized protein</fullName>
    </submittedName>
</protein>
<dbReference type="Proteomes" id="UP000311919">
    <property type="component" value="Unassembled WGS sequence"/>
</dbReference>
<evidence type="ECO:0000313" key="1">
    <source>
        <dbReference type="EMBL" id="TNN09958.1"/>
    </source>
</evidence>
<comment type="caution">
    <text evidence="1">The sequence shown here is derived from an EMBL/GenBank/DDBJ whole genome shotgun (WGS) entry which is preliminary data.</text>
</comment>
<dbReference type="AlphaFoldDB" id="A0A4Z2D0Q8"/>